<dbReference type="SUPFAM" id="SSF82199">
    <property type="entry name" value="SET domain"/>
    <property type="match status" value="1"/>
</dbReference>
<name>A0A813H7U9_POLGL</name>
<accession>A0A813H7U9</accession>
<protein>
    <recommendedName>
        <fullName evidence="5">Rubisco LSMT substrate-binding domain-containing protein</fullName>
    </recommendedName>
</protein>
<evidence type="ECO:0000256" key="3">
    <source>
        <dbReference type="ARBA" id="ARBA00022691"/>
    </source>
</evidence>
<dbReference type="InterPro" id="IPR050600">
    <property type="entry name" value="SETD3_SETD6_MTase"/>
</dbReference>
<dbReference type="Pfam" id="PF09273">
    <property type="entry name" value="Rubis-subs-bind"/>
    <property type="match status" value="1"/>
</dbReference>
<gene>
    <name evidence="6" type="ORF">PGLA1383_LOCUS49671</name>
</gene>
<proteinExistence type="predicted"/>
<dbReference type="OrthoDB" id="42889at2759"/>
<dbReference type="SUPFAM" id="SSF81822">
    <property type="entry name" value="RuBisCo LSMT C-terminal, substrate-binding domain"/>
    <property type="match status" value="1"/>
</dbReference>
<dbReference type="GO" id="GO:0016279">
    <property type="term" value="F:protein-lysine N-methyltransferase activity"/>
    <property type="evidence" value="ECO:0007669"/>
    <property type="project" value="TreeGrafter"/>
</dbReference>
<dbReference type="AlphaFoldDB" id="A0A813H7U9"/>
<comment type="caution">
    <text evidence="6">The sequence shown here is derived from an EMBL/GenBank/DDBJ whole genome shotgun (WGS) entry which is preliminary data.</text>
</comment>
<sequence length="276" mass="29943">MEVLTPAEEAAILHDCPGVLCPLLDMTNHDPGTCVQAGLLLREETPHLGLAGPAGTEAGKEVFNNYGQVRTNLQLLLGFGFCVADNPADTVPLKLGTSPAVRASKLKLQALAEIGLQLDELHELSRTEPLPARLLASLRVMLLEEVSLSAMMEAVGSGRLLATLQEPLPPMEPEPHCELEVLDALKQQLLQKRAAIISPLERPATAKPVAGNNERNAALYRQGQLEVLAAALQAVDGAQRTWCERHGVDLDEGEEEEDLEEDEEQEEKPPAKKMRL</sequence>
<keyword evidence="3" id="KW-0949">S-adenosyl-L-methionine</keyword>
<feature type="compositionally biased region" description="Acidic residues" evidence="4">
    <location>
        <begin position="250"/>
        <end position="266"/>
    </location>
</feature>
<dbReference type="InterPro" id="IPR015353">
    <property type="entry name" value="Rubisco_LSMT_subst-bd"/>
</dbReference>
<evidence type="ECO:0000313" key="6">
    <source>
        <dbReference type="EMBL" id="CAE8633994.1"/>
    </source>
</evidence>
<dbReference type="InterPro" id="IPR036464">
    <property type="entry name" value="Rubisco_LSMT_subst-bd_sf"/>
</dbReference>
<dbReference type="Gene3D" id="3.90.1420.10">
    <property type="entry name" value="Rubisco LSMT, substrate-binding domain"/>
    <property type="match status" value="1"/>
</dbReference>
<dbReference type="Proteomes" id="UP000654075">
    <property type="component" value="Unassembled WGS sequence"/>
</dbReference>
<evidence type="ECO:0000259" key="5">
    <source>
        <dbReference type="Pfam" id="PF09273"/>
    </source>
</evidence>
<evidence type="ECO:0000256" key="1">
    <source>
        <dbReference type="ARBA" id="ARBA00022603"/>
    </source>
</evidence>
<keyword evidence="1" id="KW-0489">Methyltransferase</keyword>
<keyword evidence="7" id="KW-1185">Reference proteome</keyword>
<dbReference type="PANTHER" id="PTHR13271">
    <property type="entry name" value="UNCHARACTERIZED PUTATIVE METHYLTRANSFERASE"/>
    <property type="match status" value="1"/>
</dbReference>
<keyword evidence="2" id="KW-0808">Transferase</keyword>
<dbReference type="EMBL" id="CAJNNV010030869">
    <property type="protein sequence ID" value="CAE8633994.1"/>
    <property type="molecule type" value="Genomic_DNA"/>
</dbReference>
<dbReference type="InterPro" id="IPR046341">
    <property type="entry name" value="SET_dom_sf"/>
</dbReference>
<evidence type="ECO:0000256" key="2">
    <source>
        <dbReference type="ARBA" id="ARBA00022679"/>
    </source>
</evidence>
<evidence type="ECO:0000256" key="4">
    <source>
        <dbReference type="SAM" id="MobiDB-lite"/>
    </source>
</evidence>
<organism evidence="6 7">
    <name type="scientific">Polarella glacialis</name>
    <name type="common">Dinoflagellate</name>
    <dbReference type="NCBI Taxonomy" id="89957"/>
    <lineage>
        <taxon>Eukaryota</taxon>
        <taxon>Sar</taxon>
        <taxon>Alveolata</taxon>
        <taxon>Dinophyceae</taxon>
        <taxon>Suessiales</taxon>
        <taxon>Suessiaceae</taxon>
        <taxon>Polarella</taxon>
    </lineage>
</organism>
<feature type="domain" description="Rubisco LSMT substrate-binding" evidence="5">
    <location>
        <begin position="105"/>
        <end position="228"/>
    </location>
</feature>
<dbReference type="GO" id="GO:0032259">
    <property type="term" value="P:methylation"/>
    <property type="evidence" value="ECO:0007669"/>
    <property type="project" value="UniProtKB-KW"/>
</dbReference>
<dbReference type="Gene3D" id="3.90.1410.10">
    <property type="entry name" value="set domain protein methyltransferase, domain 1"/>
    <property type="match status" value="1"/>
</dbReference>
<reference evidence="6" key="1">
    <citation type="submission" date="2021-02" db="EMBL/GenBank/DDBJ databases">
        <authorList>
            <person name="Dougan E. K."/>
            <person name="Rhodes N."/>
            <person name="Thang M."/>
            <person name="Chan C."/>
        </authorList>
    </citation>
    <scope>NUCLEOTIDE SEQUENCE</scope>
</reference>
<feature type="region of interest" description="Disordered" evidence="4">
    <location>
        <begin position="246"/>
        <end position="276"/>
    </location>
</feature>
<evidence type="ECO:0000313" key="7">
    <source>
        <dbReference type="Proteomes" id="UP000654075"/>
    </source>
</evidence>